<dbReference type="EC" id="2.3.1.179" evidence="5"/>
<dbReference type="InterPro" id="IPR000794">
    <property type="entry name" value="Beta-ketoacyl_synthase"/>
</dbReference>
<evidence type="ECO:0000256" key="3">
    <source>
        <dbReference type="RuleBase" id="RU003694"/>
    </source>
</evidence>
<dbReference type="Proteomes" id="UP000503447">
    <property type="component" value="Chromosome"/>
</dbReference>
<organism evidence="5 6">
    <name type="scientific">Frigoriglobus tundricola</name>
    <dbReference type="NCBI Taxonomy" id="2774151"/>
    <lineage>
        <taxon>Bacteria</taxon>
        <taxon>Pseudomonadati</taxon>
        <taxon>Planctomycetota</taxon>
        <taxon>Planctomycetia</taxon>
        <taxon>Gemmatales</taxon>
        <taxon>Gemmataceae</taxon>
        <taxon>Frigoriglobus</taxon>
    </lineage>
</organism>
<dbReference type="Pfam" id="PF02801">
    <property type="entry name" value="Ketoacyl-synt_C"/>
    <property type="match status" value="1"/>
</dbReference>
<dbReference type="PROSITE" id="PS52004">
    <property type="entry name" value="KS3_2"/>
    <property type="match status" value="1"/>
</dbReference>
<gene>
    <name evidence="5" type="ORF">FTUN_3663</name>
</gene>
<dbReference type="Pfam" id="PF00109">
    <property type="entry name" value="ketoacyl-synt"/>
    <property type="match status" value="1"/>
</dbReference>
<dbReference type="InterPro" id="IPR016039">
    <property type="entry name" value="Thiolase-like"/>
</dbReference>
<protein>
    <submittedName>
        <fullName evidence="5">3-oxoacyl-[acyl-carrier-protein] synthase, KASII</fullName>
        <ecNumber evidence="5">2.3.1.179</ecNumber>
    </submittedName>
</protein>
<evidence type="ECO:0000313" key="5">
    <source>
        <dbReference type="EMBL" id="QJW96109.1"/>
    </source>
</evidence>
<comment type="similarity">
    <text evidence="1 3">Belongs to the thiolase-like superfamily. Beta-ketoacyl-ACP synthases family.</text>
</comment>
<dbReference type="PANTHER" id="PTHR11712:SF336">
    <property type="entry name" value="3-OXOACYL-[ACYL-CARRIER-PROTEIN] SYNTHASE, MITOCHONDRIAL"/>
    <property type="match status" value="1"/>
</dbReference>
<name>A0A6M5YPZ0_9BACT</name>
<feature type="domain" description="Ketosynthase family 3 (KS3)" evidence="4">
    <location>
        <begin position="5"/>
        <end position="422"/>
    </location>
</feature>
<sequence>MVSNSRRLVLTGFGVLSPIGTTPDAFWQSLVAGASGIRPISLIDAAELPSHIAGEIPGFSARAMMADTKYRKELKSMARTVELGVIGAQLAVLNARLSKGSVPPARIGIEFASLMGASELNDLAAASKLTSPDGHTIDMGAWGKDGLGEITPVWMLKYLPNMPACHATILYDLQGPSNTQIPGDTAGLVALAEAARIIRRDTADVMVVGGSEGRINPITLARYNLFVQMSRRNDDPTRAVRPFDANRDGTVLGEGSGVFTLEALDHARGRNAQILAEVVGWAAGVDRGKTGPGLARVIRNALASAGIRPADVDHVNAHGTGTTVGDAFEARGIAEVFGRDTPVFAPLSRFGNMGAASGLTELACSVLALKHGELPTTLNHEAPAADCPVAVHTGAPRAVTKPYAVKVSYTNLGQCAVAVVKKWDS</sequence>
<keyword evidence="6" id="KW-1185">Reference proteome</keyword>
<evidence type="ECO:0000256" key="2">
    <source>
        <dbReference type="ARBA" id="ARBA00022679"/>
    </source>
</evidence>
<dbReference type="Gene3D" id="3.40.47.10">
    <property type="match status" value="2"/>
</dbReference>
<dbReference type="InterPro" id="IPR014030">
    <property type="entry name" value="Ketoacyl_synth_N"/>
</dbReference>
<dbReference type="GO" id="GO:0006633">
    <property type="term" value="P:fatty acid biosynthetic process"/>
    <property type="evidence" value="ECO:0007669"/>
    <property type="project" value="TreeGrafter"/>
</dbReference>
<dbReference type="InterPro" id="IPR020841">
    <property type="entry name" value="PKS_Beta-ketoAc_synthase_dom"/>
</dbReference>
<dbReference type="SUPFAM" id="SSF53901">
    <property type="entry name" value="Thiolase-like"/>
    <property type="match status" value="2"/>
</dbReference>
<dbReference type="GO" id="GO:0004315">
    <property type="term" value="F:3-oxoacyl-[acyl-carrier-protein] synthase activity"/>
    <property type="evidence" value="ECO:0007669"/>
    <property type="project" value="UniProtKB-EC"/>
</dbReference>
<evidence type="ECO:0000256" key="1">
    <source>
        <dbReference type="ARBA" id="ARBA00008467"/>
    </source>
</evidence>
<dbReference type="RefSeq" id="WP_171471753.1">
    <property type="nucleotide sequence ID" value="NZ_CP053452.2"/>
</dbReference>
<reference evidence="6" key="1">
    <citation type="submission" date="2020-05" db="EMBL/GenBank/DDBJ databases">
        <title>Frigoriglobus tundricola gen. nov., sp. nov., a psychrotolerant cellulolytic planctomycete of the family Gemmataceae with two divergent copies of 16S rRNA gene.</title>
        <authorList>
            <person name="Kulichevskaya I.S."/>
            <person name="Ivanova A.A."/>
            <person name="Naumoff D.G."/>
            <person name="Beletsky A.V."/>
            <person name="Rijpstra W.I.C."/>
            <person name="Sinninghe Damste J.S."/>
            <person name="Mardanov A.V."/>
            <person name="Ravin N.V."/>
            <person name="Dedysh S.N."/>
        </authorList>
    </citation>
    <scope>NUCLEOTIDE SEQUENCE [LARGE SCALE GENOMIC DNA]</scope>
    <source>
        <strain evidence="6">PL17</strain>
    </source>
</reference>
<dbReference type="CDD" id="cd00834">
    <property type="entry name" value="KAS_I_II"/>
    <property type="match status" value="1"/>
</dbReference>
<evidence type="ECO:0000259" key="4">
    <source>
        <dbReference type="PROSITE" id="PS52004"/>
    </source>
</evidence>
<proteinExistence type="inferred from homology"/>
<dbReference type="AlphaFoldDB" id="A0A6M5YPZ0"/>
<keyword evidence="5" id="KW-0012">Acyltransferase</keyword>
<dbReference type="KEGG" id="ftj:FTUN_3663"/>
<keyword evidence="2 3" id="KW-0808">Transferase</keyword>
<dbReference type="InterPro" id="IPR014031">
    <property type="entry name" value="Ketoacyl_synth_C"/>
</dbReference>
<dbReference type="GO" id="GO:0005829">
    <property type="term" value="C:cytosol"/>
    <property type="evidence" value="ECO:0007669"/>
    <property type="project" value="TreeGrafter"/>
</dbReference>
<dbReference type="SMART" id="SM00825">
    <property type="entry name" value="PKS_KS"/>
    <property type="match status" value="1"/>
</dbReference>
<accession>A0A6M5YPZ0</accession>
<dbReference type="PANTHER" id="PTHR11712">
    <property type="entry name" value="POLYKETIDE SYNTHASE-RELATED"/>
    <property type="match status" value="1"/>
</dbReference>
<dbReference type="EMBL" id="CP053452">
    <property type="protein sequence ID" value="QJW96109.1"/>
    <property type="molecule type" value="Genomic_DNA"/>
</dbReference>
<evidence type="ECO:0000313" key="6">
    <source>
        <dbReference type="Proteomes" id="UP000503447"/>
    </source>
</evidence>